<keyword evidence="2" id="KW-1133">Transmembrane helix</keyword>
<evidence type="ECO:0000256" key="2">
    <source>
        <dbReference type="SAM" id="Phobius"/>
    </source>
</evidence>
<gene>
    <name evidence="3" type="ORF">GCM10012289_07980</name>
</gene>
<keyword evidence="2" id="KW-0812">Transmembrane</keyword>
<reference evidence="3" key="2">
    <citation type="submission" date="2020-09" db="EMBL/GenBank/DDBJ databases">
        <authorList>
            <person name="Sun Q."/>
            <person name="Zhou Y."/>
        </authorList>
    </citation>
    <scope>NUCLEOTIDE SEQUENCE</scope>
    <source>
        <strain evidence="3">CGMCC 4.7368</strain>
    </source>
</reference>
<organism evidence="3 4">
    <name type="scientific">Nonomuraea cavernae</name>
    <dbReference type="NCBI Taxonomy" id="2045107"/>
    <lineage>
        <taxon>Bacteria</taxon>
        <taxon>Bacillati</taxon>
        <taxon>Actinomycetota</taxon>
        <taxon>Actinomycetes</taxon>
        <taxon>Streptosporangiales</taxon>
        <taxon>Streptosporangiaceae</taxon>
        <taxon>Nonomuraea</taxon>
    </lineage>
</organism>
<reference evidence="3" key="1">
    <citation type="journal article" date="2014" name="Int. J. Syst. Evol. Microbiol.">
        <title>Complete genome sequence of Corynebacterium casei LMG S-19264T (=DSM 44701T), isolated from a smear-ripened cheese.</title>
        <authorList>
            <consortium name="US DOE Joint Genome Institute (JGI-PGF)"/>
            <person name="Walter F."/>
            <person name="Albersmeier A."/>
            <person name="Kalinowski J."/>
            <person name="Ruckert C."/>
        </authorList>
    </citation>
    <scope>NUCLEOTIDE SEQUENCE</scope>
    <source>
        <strain evidence="3">CGMCC 4.7368</strain>
    </source>
</reference>
<name>A0A918DGB3_9ACTN</name>
<comment type="caution">
    <text evidence="3">The sequence shown here is derived from an EMBL/GenBank/DDBJ whole genome shotgun (WGS) entry which is preliminary data.</text>
</comment>
<proteinExistence type="predicted"/>
<evidence type="ECO:0000313" key="3">
    <source>
        <dbReference type="EMBL" id="GGO62701.1"/>
    </source>
</evidence>
<evidence type="ECO:0000313" key="4">
    <source>
        <dbReference type="Proteomes" id="UP000646523"/>
    </source>
</evidence>
<feature type="region of interest" description="Disordered" evidence="1">
    <location>
        <begin position="1"/>
        <end position="20"/>
    </location>
</feature>
<evidence type="ECO:0000256" key="1">
    <source>
        <dbReference type="SAM" id="MobiDB-lite"/>
    </source>
</evidence>
<dbReference type="AlphaFoldDB" id="A0A918DGB3"/>
<dbReference type="Proteomes" id="UP000646523">
    <property type="component" value="Unassembled WGS sequence"/>
</dbReference>
<sequence length="204" mass="22335">MAPHARRRYAGSPGGVATNQVEGPREAQLAWFALAVVAFVVAGGLTRRDVAFPASEKDRIERFNALLGPSGTPVPQKAFPAGMMTEMRYGGYALSGMAIAIQIENTSSRSLSISAIRVTRLRKSRIATGAVFYLPSGAGDGHHMFLRPRLARPHTARILLDDGPRRRAPPAHRHALLPRPWSGCRGERPLHSAGHRLQRRQRLL</sequence>
<protein>
    <submittedName>
        <fullName evidence="3">Uncharacterized protein</fullName>
    </submittedName>
</protein>
<dbReference type="EMBL" id="BMNH01000001">
    <property type="protein sequence ID" value="GGO62701.1"/>
    <property type="molecule type" value="Genomic_DNA"/>
</dbReference>
<accession>A0A918DGB3</accession>
<keyword evidence="2" id="KW-0472">Membrane</keyword>
<keyword evidence="4" id="KW-1185">Reference proteome</keyword>
<feature type="transmembrane region" description="Helical" evidence="2">
    <location>
        <begin position="29"/>
        <end position="46"/>
    </location>
</feature>